<dbReference type="GO" id="GO:0032156">
    <property type="term" value="C:septin cytoskeleton"/>
    <property type="evidence" value="ECO:0007669"/>
    <property type="project" value="UniProtKB-ARBA"/>
</dbReference>
<dbReference type="GO" id="GO:0005938">
    <property type="term" value="C:cell cortex"/>
    <property type="evidence" value="ECO:0007669"/>
    <property type="project" value="UniProtKB-ARBA"/>
</dbReference>
<comment type="caution">
    <text evidence="6">The sequence shown here is derived from an EMBL/GenBank/DDBJ whole genome shotgun (WGS) entry which is preliminary data.</text>
</comment>
<keyword evidence="1 3" id="KW-0547">Nucleotide-binding</keyword>
<feature type="compositionally biased region" description="Basic and acidic residues" evidence="4">
    <location>
        <begin position="544"/>
        <end position="567"/>
    </location>
</feature>
<dbReference type="Proteomes" id="UP001302676">
    <property type="component" value="Unassembled WGS sequence"/>
</dbReference>
<evidence type="ECO:0000313" key="6">
    <source>
        <dbReference type="EMBL" id="KAK4146827.1"/>
    </source>
</evidence>
<reference evidence="6" key="1">
    <citation type="journal article" date="2023" name="Mol. Phylogenet. Evol.">
        <title>Genome-scale phylogeny and comparative genomics of the fungal order Sordariales.</title>
        <authorList>
            <person name="Hensen N."/>
            <person name="Bonometti L."/>
            <person name="Westerberg I."/>
            <person name="Brannstrom I.O."/>
            <person name="Guillou S."/>
            <person name="Cros-Aarteil S."/>
            <person name="Calhoun S."/>
            <person name="Haridas S."/>
            <person name="Kuo A."/>
            <person name="Mondo S."/>
            <person name="Pangilinan J."/>
            <person name="Riley R."/>
            <person name="LaButti K."/>
            <person name="Andreopoulos B."/>
            <person name="Lipzen A."/>
            <person name="Chen C."/>
            <person name="Yan M."/>
            <person name="Daum C."/>
            <person name="Ng V."/>
            <person name="Clum A."/>
            <person name="Steindorff A."/>
            <person name="Ohm R.A."/>
            <person name="Martin F."/>
            <person name="Silar P."/>
            <person name="Natvig D.O."/>
            <person name="Lalanne C."/>
            <person name="Gautier V."/>
            <person name="Ament-Velasquez S.L."/>
            <person name="Kruys A."/>
            <person name="Hutchinson M.I."/>
            <person name="Powell A.J."/>
            <person name="Barry K."/>
            <person name="Miller A.N."/>
            <person name="Grigoriev I.V."/>
            <person name="Debuchy R."/>
            <person name="Gladieux P."/>
            <person name="Hiltunen Thoren M."/>
            <person name="Johannesson H."/>
        </authorList>
    </citation>
    <scope>NUCLEOTIDE SEQUENCE</scope>
    <source>
        <strain evidence="6">CBS 141.50</strain>
    </source>
</reference>
<gene>
    <name evidence="6" type="ORF">C8A04DRAFT_34714</name>
</gene>
<dbReference type="FunFam" id="3.40.50.300:FF:000196">
    <property type="entry name" value="Cell division control 3"/>
    <property type="match status" value="1"/>
</dbReference>
<dbReference type="RefSeq" id="XP_062640198.1">
    <property type="nucleotide sequence ID" value="XM_062782928.1"/>
</dbReference>
<dbReference type="EMBL" id="MU853559">
    <property type="protein sequence ID" value="KAK4146827.1"/>
    <property type="molecule type" value="Genomic_DNA"/>
</dbReference>
<feature type="compositionally biased region" description="Polar residues" evidence="4">
    <location>
        <begin position="1"/>
        <end position="11"/>
    </location>
</feature>
<evidence type="ECO:0000259" key="5">
    <source>
        <dbReference type="PROSITE" id="PS51719"/>
    </source>
</evidence>
<keyword evidence="2 3" id="KW-0342">GTP-binding</keyword>
<reference evidence="6" key="2">
    <citation type="submission" date="2023-05" db="EMBL/GenBank/DDBJ databases">
        <authorList>
            <consortium name="Lawrence Berkeley National Laboratory"/>
            <person name="Steindorff A."/>
            <person name="Hensen N."/>
            <person name="Bonometti L."/>
            <person name="Westerberg I."/>
            <person name="Brannstrom I.O."/>
            <person name="Guillou S."/>
            <person name="Cros-Aarteil S."/>
            <person name="Calhoun S."/>
            <person name="Haridas S."/>
            <person name="Kuo A."/>
            <person name="Mondo S."/>
            <person name="Pangilinan J."/>
            <person name="Riley R."/>
            <person name="Labutti K."/>
            <person name="Andreopoulos B."/>
            <person name="Lipzen A."/>
            <person name="Chen C."/>
            <person name="Yanf M."/>
            <person name="Daum C."/>
            <person name="Ng V."/>
            <person name="Clum A."/>
            <person name="Ohm R."/>
            <person name="Martin F."/>
            <person name="Silar P."/>
            <person name="Natvig D."/>
            <person name="Lalanne C."/>
            <person name="Gautier V."/>
            <person name="Ament-Velasquez S.L."/>
            <person name="Kruys A."/>
            <person name="Hutchinson M.I."/>
            <person name="Powell A.J."/>
            <person name="Barry K."/>
            <person name="Miller A.N."/>
            <person name="Grigoriev I.V."/>
            <person name="Debuchy R."/>
            <person name="Gladieux P."/>
            <person name="Thoren M.H."/>
            <person name="Johannesson H."/>
        </authorList>
    </citation>
    <scope>NUCLEOTIDE SEQUENCE</scope>
    <source>
        <strain evidence="6">CBS 141.50</strain>
    </source>
</reference>
<organism evidence="6 7">
    <name type="scientific">Dichotomopilus funicola</name>
    <dbReference type="NCBI Taxonomy" id="1934379"/>
    <lineage>
        <taxon>Eukaryota</taxon>
        <taxon>Fungi</taxon>
        <taxon>Dikarya</taxon>
        <taxon>Ascomycota</taxon>
        <taxon>Pezizomycotina</taxon>
        <taxon>Sordariomycetes</taxon>
        <taxon>Sordariomycetidae</taxon>
        <taxon>Sordariales</taxon>
        <taxon>Chaetomiaceae</taxon>
        <taxon>Dichotomopilus</taxon>
    </lineage>
</organism>
<dbReference type="GO" id="GO:0005525">
    <property type="term" value="F:GTP binding"/>
    <property type="evidence" value="ECO:0007669"/>
    <property type="project" value="UniProtKB-KW"/>
</dbReference>
<evidence type="ECO:0000313" key="7">
    <source>
        <dbReference type="Proteomes" id="UP001302676"/>
    </source>
</evidence>
<dbReference type="SUPFAM" id="SSF52540">
    <property type="entry name" value="P-loop containing nucleoside triphosphate hydrolases"/>
    <property type="match status" value="1"/>
</dbReference>
<dbReference type="InterPro" id="IPR016491">
    <property type="entry name" value="Septin"/>
</dbReference>
<dbReference type="PROSITE" id="PS51719">
    <property type="entry name" value="G_SEPTIN"/>
    <property type="match status" value="1"/>
</dbReference>
<dbReference type="InterPro" id="IPR027417">
    <property type="entry name" value="P-loop_NTPase"/>
</dbReference>
<sequence length="573" mass="64941">MHFTTMVQNATARVRTRSSHLSSGASTPPDYGHNHNRGVSRDTGTRLPPPPTGVRTTSLPLAINKHHSPGTIRHHRSMLEVDRAPKPPKLPQAKPLSYGELYPPKPVLETKKDVKEAPVQTANGIPTDFPSPTMAVSVPHIKPSSSGSEISRQTPSDFVAAAPPALSDNRNIVRRKLTGYVGFANLPNQWHRKSVRKGFNFNVMVVGESGLGKSTLVNTLFNTSLYPPKERKEPSLDIIPKTVTIQSISADIEEAGVRLRLTVVDTPGFGDFVNNDESWRPIVDNIEQRFDAYLDAENKVNRMNIVDNRIHACVFFIQPTGHSLKPLDIEVMKRLHTKVNLIPVIAKADTLTDEEVAAFKARILADIKYHKVQIFEGPRYELDDDETIAENNEIMSKVPFAVVGANNEVTNADGRKVRGRSYPWGVIEVDNEEHCDFVKLRQMLIRTHMEELKEHTNNTLYENYRTDKLIAMGVSQDPSVFKEVNPAVKQEEERNLHEQKLAKMEAEMKMVFQQKVSEKESKLKQSEEELYARHREMKEQLERQRLELEEKKSRIESGRPLEKEPKRKGFSLR</sequence>
<dbReference type="AlphaFoldDB" id="A0AAN6ZQ71"/>
<evidence type="ECO:0000256" key="4">
    <source>
        <dbReference type="SAM" id="MobiDB-lite"/>
    </source>
</evidence>
<dbReference type="CDD" id="cd01850">
    <property type="entry name" value="CDC_Septin"/>
    <property type="match status" value="1"/>
</dbReference>
<accession>A0AAN6ZQ71</accession>
<proteinExistence type="inferred from homology"/>
<feature type="region of interest" description="Disordered" evidence="4">
    <location>
        <begin position="544"/>
        <end position="573"/>
    </location>
</feature>
<comment type="similarity">
    <text evidence="3">Belongs to the TRAFAC class TrmE-Era-EngA-EngB-Septin-like GTPase superfamily. Septin GTPase family.</text>
</comment>
<dbReference type="PANTHER" id="PTHR18884">
    <property type="entry name" value="SEPTIN"/>
    <property type="match status" value="1"/>
</dbReference>
<name>A0AAN6ZQ71_9PEZI</name>
<dbReference type="Pfam" id="PF00735">
    <property type="entry name" value="Septin"/>
    <property type="match status" value="1"/>
</dbReference>
<keyword evidence="7" id="KW-1185">Reference proteome</keyword>
<evidence type="ECO:0000256" key="3">
    <source>
        <dbReference type="RuleBase" id="RU004560"/>
    </source>
</evidence>
<dbReference type="GeneID" id="87819541"/>
<feature type="compositionally biased region" description="Basic residues" evidence="4">
    <location>
        <begin position="64"/>
        <end position="76"/>
    </location>
</feature>
<evidence type="ECO:0000256" key="1">
    <source>
        <dbReference type="ARBA" id="ARBA00022741"/>
    </source>
</evidence>
<feature type="region of interest" description="Disordered" evidence="4">
    <location>
        <begin position="1"/>
        <end position="76"/>
    </location>
</feature>
<evidence type="ECO:0000256" key="2">
    <source>
        <dbReference type="ARBA" id="ARBA00023134"/>
    </source>
</evidence>
<feature type="domain" description="Septin-type G" evidence="5">
    <location>
        <begin position="197"/>
        <end position="471"/>
    </location>
</feature>
<protein>
    <submittedName>
        <fullName evidence="6">Septin-domain-containing protein</fullName>
    </submittedName>
</protein>
<dbReference type="Gene3D" id="3.40.50.300">
    <property type="entry name" value="P-loop containing nucleotide triphosphate hydrolases"/>
    <property type="match status" value="1"/>
</dbReference>
<dbReference type="InterPro" id="IPR030379">
    <property type="entry name" value="G_SEPTIN_dom"/>
</dbReference>